<accession>A0A1Y4QUG9</accession>
<proteinExistence type="predicted"/>
<name>A0A1Y4QUG9_9ENTE</name>
<feature type="transmembrane region" description="Helical" evidence="1">
    <location>
        <begin position="38"/>
        <end position="62"/>
    </location>
</feature>
<evidence type="ECO:0000313" key="3">
    <source>
        <dbReference type="Proteomes" id="UP000196074"/>
    </source>
</evidence>
<dbReference type="Proteomes" id="UP000196074">
    <property type="component" value="Unassembled WGS sequence"/>
</dbReference>
<gene>
    <name evidence="2" type="ORF">B5E88_10480</name>
</gene>
<keyword evidence="1" id="KW-1133">Transmembrane helix</keyword>
<protein>
    <submittedName>
        <fullName evidence="2">Uncharacterized protein</fullName>
    </submittedName>
</protein>
<comment type="caution">
    <text evidence="2">The sequence shown here is derived from an EMBL/GenBank/DDBJ whole genome shotgun (WGS) entry which is preliminary data.</text>
</comment>
<organism evidence="2 3">
    <name type="scientific">Enterococcus cecorum</name>
    <dbReference type="NCBI Taxonomy" id="44008"/>
    <lineage>
        <taxon>Bacteria</taxon>
        <taxon>Bacillati</taxon>
        <taxon>Bacillota</taxon>
        <taxon>Bacilli</taxon>
        <taxon>Lactobacillales</taxon>
        <taxon>Enterococcaceae</taxon>
        <taxon>Enterococcus</taxon>
    </lineage>
</organism>
<keyword evidence="1" id="KW-0472">Membrane</keyword>
<evidence type="ECO:0000313" key="2">
    <source>
        <dbReference type="EMBL" id="OUQ08959.1"/>
    </source>
</evidence>
<dbReference type="AlphaFoldDB" id="A0A1Y4QUG9"/>
<sequence length="71" mass="8184">MFQIYYMGKYKDESQLIKNQPYPYQATQFKESDNLNKIFLQGLLIGLPLFIVALCQVVLLAIKSIGEKVIL</sequence>
<evidence type="ECO:0000256" key="1">
    <source>
        <dbReference type="SAM" id="Phobius"/>
    </source>
</evidence>
<dbReference type="EMBL" id="NFLC01000026">
    <property type="protein sequence ID" value="OUQ08959.1"/>
    <property type="molecule type" value="Genomic_DNA"/>
</dbReference>
<reference evidence="3" key="1">
    <citation type="submission" date="2017-04" db="EMBL/GenBank/DDBJ databases">
        <title>Function of individual gut microbiota members based on whole genome sequencing of pure cultures obtained from chicken caecum.</title>
        <authorList>
            <person name="Medvecky M."/>
            <person name="Cejkova D."/>
            <person name="Polansky O."/>
            <person name="Karasova D."/>
            <person name="Kubasova T."/>
            <person name="Cizek A."/>
            <person name="Rychlik I."/>
        </authorList>
    </citation>
    <scope>NUCLEOTIDE SEQUENCE [LARGE SCALE GENOMIC DNA]</scope>
    <source>
        <strain evidence="3">An144</strain>
    </source>
</reference>
<keyword evidence="1" id="KW-0812">Transmembrane</keyword>
<dbReference type="RefSeq" id="WP_087215921.1">
    <property type="nucleotide sequence ID" value="NZ_NFLC01000026.1"/>
</dbReference>